<organism evidence="6 7">
    <name type="scientific">Callosobruchus maculatus</name>
    <name type="common">Southern cowpea weevil</name>
    <name type="synonym">Pulse bruchid</name>
    <dbReference type="NCBI Taxonomy" id="64391"/>
    <lineage>
        <taxon>Eukaryota</taxon>
        <taxon>Metazoa</taxon>
        <taxon>Ecdysozoa</taxon>
        <taxon>Arthropoda</taxon>
        <taxon>Hexapoda</taxon>
        <taxon>Insecta</taxon>
        <taxon>Pterygota</taxon>
        <taxon>Neoptera</taxon>
        <taxon>Endopterygota</taxon>
        <taxon>Coleoptera</taxon>
        <taxon>Polyphaga</taxon>
        <taxon>Cucujiformia</taxon>
        <taxon>Chrysomeloidea</taxon>
        <taxon>Chrysomelidae</taxon>
        <taxon>Bruchinae</taxon>
        <taxon>Bruchini</taxon>
        <taxon>Callosobruchus</taxon>
    </lineage>
</organism>
<dbReference type="PANTHER" id="PTHR12862:SF0">
    <property type="entry name" value="N-ACETYL-D-GLUCOSAMINE KINASE"/>
    <property type="match status" value="1"/>
</dbReference>
<dbReference type="SUPFAM" id="SSF53067">
    <property type="entry name" value="Actin-like ATPase domain"/>
    <property type="match status" value="2"/>
</dbReference>
<dbReference type="Proteomes" id="UP000410492">
    <property type="component" value="Unassembled WGS sequence"/>
</dbReference>
<dbReference type="InterPro" id="IPR039758">
    <property type="entry name" value="NAGK-like"/>
</dbReference>
<dbReference type="EC" id="2.7.1.59" evidence="2"/>
<protein>
    <recommendedName>
        <fullName evidence="3">N-acetyl-D-glucosamine kinase</fullName>
        <ecNumber evidence="2">2.7.1.59</ecNumber>
    </recommendedName>
    <alternativeName>
        <fullName evidence="4">GlcNAc kinase</fullName>
    </alternativeName>
</protein>
<sequence length="341" mass="36729">MSAHLVGGIEGGASNTHVVIMDSQGKIIGSARGPGTNQFQLGIEACSKRIASLTDLAKKDAGIPKETRLEALGLGLSGCETESSKKELHDRLTSDYPQLAEQIVIGSDTDGSVAATSNKGGVVCIAGTGSNTLLINPDGSRAQCGGWGHLLGDEGAAFGISHNAIKYCFDDIDDFQKAPYSIDQVWGLVKDHFKVTNQPEVLPHFYNTFDKAFIASLCKKLTELAKNGDSLAKEIFKQAGTDLAKAISAVHKKASKELIERDGGLHVLCVGSVWLSWDLLKPGFIGFIEENTPVEKLSLMKLKVDCGVGAAYMAADKLGLHIDRDYSNNYDVFFRYCRRCR</sequence>
<evidence type="ECO:0000259" key="5">
    <source>
        <dbReference type="Pfam" id="PF01869"/>
    </source>
</evidence>
<reference evidence="6 7" key="1">
    <citation type="submission" date="2019-01" db="EMBL/GenBank/DDBJ databases">
        <authorList>
            <person name="Sayadi A."/>
        </authorList>
    </citation>
    <scope>NUCLEOTIDE SEQUENCE [LARGE SCALE GENOMIC DNA]</scope>
</reference>
<comment type="similarity">
    <text evidence="1">Belongs to the eukaryotic-type N-acetylglucosamine kinase family.</text>
</comment>
<evidence type="ECO:0000256" key="2">
    <source>
        <dbReference type="ARBA" id="ARBA00012122"/>
    </source>
</evidence>
<evidence type="ECO:0000313" key="6">
    <source>
        <dbReference type="EMBL" id="VEN53300.1"/>
    </source>
</evidence>
<dbReference type="Gene3D" id="3.30.420.40">
    <property type="match status" value="1"/>
</dbReference>
<dbReference type="InterPro" id="IPR043129">
    <property type="entry name" value="ATPase_NBD"/>
</dbReference>
<evidence type="ECO:0000256" key="4">
    <source>
        <dbReference type="ARBA" id="ARBA00031123"/>
    </source>
</evidence>
<dbReference type="AlphaFoldDB" id="A0A653D021"/>
<feature type="domain" description="ATPase BadF/BadG/BcrA/BcrD type" evidence="5">
    <location>
        <begin position="8"/>
        <end position="279"/>
    </location>
</feature>
<evidence type="ECO:0000256" key="3">
    <source>
        <dbReference type="ARBA" id="ARBA00014974"/>
    </source>
</evidence>
<dbReference type="Pfam" id="PF01869">
    <property type="entry name" value="BcrAD_BadFG"/>
    <property type="match status" value="1"/>
</dbReference>
<dbReference type="EMBL" id="CAACVG010009444">
    <property type="protein sequence ID" value="VEN53300.1"/>
    <property type="molecule type" value="Genomic_DNA"/>
</dbReference>
<evidence type="ECO:0000256" key="1">
    <source>
        <dbReference type="ARBA" id="ARBA00006198"/>
    </source>
</evidence>
<dbReference type="CDD" id="cd24078">
    <property type="entry name" value="ASKHA_NBD_NAGK_meta"/>
    <property type="match status" value="1"/>
</dbReference>
<gene>
    <name evidence="6" type="ORF">CALMAC_LOCUS13145</name>
</gene>
<name>A0A653D021_CALMS</name>
<dbReference type="OrthoDB" id="311172at2759"/>
<proteinExistence type="inferred from homology"/>
<dbReference type="InterPro" id="IPR002731">
    <property type="entry name" value="ATPase_BadF"/>
</dbReference>
<keyword evidence="7" id="KW-1185">Reference proteome</keyword>
<accession>A0A653D021</accession>
<dbReference type="PANTHER" id="PTHR12862">
    <property type="entry name" value="BADF TYPE ATPASE DOMAIN-CONTAINING PROTEIN"/>
    <property type="match status" value="1"/>
</dbReference>
<evidence type="ECO:0000313" key="7">
    <source>
        <dbReference type="Proteomes" id="UP000410492"/>
    </source>
</evidence>
<dbReference type="GO" id="GO:0045127">
    <property type="term" value="F:N-acetylglucosamine kinase activity"/>
    <property type="evidence" value="ECO:0007669"/>
    <property type="project" value="UniProtKB-EC"/>
</dbReference>